<name>A0A499W0J0_STRAX</name>
<feature type="transmembrane region" description="Helical" evidence="2">
    <location>
        <begin position="32"/>
        <end position="49"/>
    </location>
</feature>
<organism evidence="3">
    <name type="scientific">Streptomyces avermitilis</name>
    <dbReference type="NCBI Taxonomy" id="33903"/>
    <lineage>
        <taxon>Bacteria</taxon>
        <taxon>Bacillati</taxon>
        <taxon>Actinomycetota</taxon>
        <taxon>Actinomycetes</taxon>
        <taxon>Kitasatosporales</taxon>
        <taxon>Streptomycetaceae</taxon>
        <taxon>Streptomyces</taxon>
    </lineage>
</organism>
<keyword evidence="2" id="KW-0472">Membrane</keyword>
<keyword evidence="2" id="KW-0812">Transmembrane</keyword>
<evidence type="ECO:0000256" key="1">
    <source>
        <dbReference type="SAM" id="MobiDB-lite"/>
    </source>
</evidence>
<proteinExistence type="predicted"/>
<reference evidence="3" key="1">
    <citation type="submission" date="2019-04" db="EMBL/GenBank/DDBJ databases">
        <title>Draft genome sequences of Streptomyces avermitilis MC3.</title>
        <authorList>
            <person name="Komaki H."/>
            <person name="Tamura T."/>
            <person name="Hosoyama A."/>
        </authorList>
    </citation>
    <scope>NUCLEOTIDE SEQUENCE</scope>
    <source>
        <strain evidence="3">MC3</strain>
    </source>
</reference>
<dbReference type="EMBL" id="AP019621">
    <property type="protein sequence ID" value="BBJ53686.1"/>
    <property type="molecule type" value="Genomic_DNA"/>
</dbReference>
<feature type="region of interest" description="Disordered" evidence="1">
    <location>
        <begin position="154"/>
        <end position="221"/>
    </location>
</feature>
<protein>
    <submittedName>
        <fullName evidence="3">Uncharacterized protein</fullName>
    </submittedName>
</protein>
<gene>
    <name evidence="3" type="ORF">SAVMC3_63150</name>
</gene>
<feature type="transmembrane region" description="Helical" evidence="2">
    <location>
        <begin position="55"/>
        <end position="72"/>
    </location>
</feature>
<evidence type="ECO:0000256" key="2">
    <source>
        <dbReference type="SAM" id="Phobius"/>
    </source>
</evidence>
<accession>A0A499W0J0</accession>
<evidence type="ECO:0000313" key="3">
    <source>
        <dbReference type="EMBL" id="BBJ53686.1"/>
    </source>
</evidence>
<keyword evidence="2" id="KW-1133">Transmembrane helix</keyword>
<feature type="compositionally biased region" description="Polar residues" evidence="1">
    <location>
        <begin position="199"/>
        <end position="212"/>
    </location>
</feature>
<sequence length="221" mass="24124">MERLAKGSSALTVGTARGITAWLKAGEKVSDYVVRVIFLTIPGGVLWGLLSASRAFMWLLVVIWCIAAWRAAQPAQEKSEAKEPDLHPDDLADLLWELAGDRKGVHLSQVAQQLTKETPGRTWSVKDVRRLMEAAGSPRATASVCRASGWPWGSTARTSPAAPPRPCEPLSPRRRAAGQPSYGYSYYALRPRPRGGATATFTPDPQQPNRTHVTVVRPTED</sequence>
<dbReference type="AlphaFoldDB" id="A0A499W0J0"/>